<gene>
    <name evidence="4" type="ORF">ASIM_LOCUS16194</name>
</gene>
<evidence type="ECO:0000313" key="5">
    <source>
        <dbReference type="Proteomes" id="UP000267096"/>
    </source>
</evidence>
<dbReference type="GO" id="GO:0005634">
    <property type="term" value="C:nucleus"/>
    <property type="evidence" value="ECO:0007669"/>
    <property type="project" value="UniProtKB-SubCell"/>
</dbReference>
<dbReference type="PROSITE" id="PS51031">
    <property type="entry name" value="BESS"/>
    <property type="match status" value="1"/>
</dbReference>
<comment type="subcellular location">
    <subcellularLocation>
        <location evidence="1">Nucleus</location>
    </subcellularLocation>
</comment>
<feature type="domain" description="BESS" evidence="3">
    <location>
        <begin position="490"/>
        <end position="529"/>
    </location>
</feature>
<accession>A0A0M3K746</accession>
<dbReference type="GO" id="GO:0003677">
    <property type="term" value="F:DNA binding"/>
    <property type="evidence" value="ECO:0007669"/>
    <property type="project" value="InterPro"/>
</dbReference>
<protein>
    <submittedName>
        <fullName evidence="6">BESS domain-containing protein</fullName>
    </submittedName>
</protein>
<evidence type="ECO:0000313" key="4">
    <source>
        <dbReference type="EMBL" id="VDK57112.1"/>
    </source>
</evidence>
<evidence type="ECO:0000256" key="2">
    <source>
        <dbReference type="SAM" id="MobiDB-lite"/>
    </source>
</evidence>
<keyword evidence="5" id="KW-1185">Reference proteome</keyword>
<dbReference type="AlphaFoldDB" id="A0A0M3K746"/>
<evidence type="ECO:0000256" key="1">
    <source>
        <dbReference type="PROSITE-ProRule" id="PRU00371"/>
    </source>
</evidence>
<evidence type="ECO:0000259" key="3">
    <source>
        <dbReference type="PROSITE" id="PS51031"/>
    </source>
</evidence>
<dbReference type="Proteomes" id="UP000267096">
    <property type="component" value="Unassembled WGS sequence"/>
</dbReference>
<reference evidence="6" key="1">
    <citation type="submission" date="2017-02" db="UniProtKB">
        <authorList>
            <consortium name="WormBaseParasite"/>
        </authorList>
    </citation>
    <scope>IDENTIFICATION</scope>
</reference>
<reference evidence="4 5" key="2">
    <citation type="submission" date="2018-11" db="EMBL/GenBank/DDBJ databases">
        <authorList>
            <consortium name="Pathogen Informatics"/>
        </authorList>
    </citation>
    <scope>NUCLEOTIDE SEQUENCE [LARGE SCALE GENOMIC DNA]</scope>
</reference>
<feature type="region of interest" description="Disordered" evidence="2">
    <location>
        <begin position="133"/>
        <end position="173"/>
    </location>
</feature>
<dbReference type="Pfam" id="PF02944">
    <property type="entry name" value="BESS"/>
    <property type="match status" value="1"/>
</dbReference>
<feature type="region of interest" description="Disordered" evidence="2">
    <location>
        <begin position="403"/>
        <end position="458"/>
    </location>
</feature>
<feature type="compositionally biased region" description="Polar residues" evidence="2">
    <location>
        <begin position="94"/>
        <end position="115"/>
    </location>
</feature>
<proteinExistence type="predicted"/>
<dbReference type="WBParaSite" id="ASIM_0001678701-mRNA-1">
    <property type="protein sequence ID" value="ASIM_0001678701-mRNA-1"/>
    <property type="gene ID" value="ASIM_0001678701"/>
</dbReference>
<feature type="compositionally biased region" description="Low complexity" evidence="2">
    <location>
        <begin position="438"/>
        <end position="458"/>
    </location>
</feature>
<dbReference type="InterPro" id="IPR004210">
    <property type="entry name" value="BESS_motif"/>
</dbReference>
<name>A0A0M3K746_ANISI</name>
<sequence>MMRWLEPYIADVNSSNTPSNTSSSAQPNNATAGSTTPNASTLQSSQQTISSAQKMPAPKEETLSCFMSEPDLASQDANASVVVSTSEDGVLLNSYDQPANSQSTTPQQAAIQSVNAPPAHHDYATVQQRSAAVLPNGSNTPSNTNTKKNNQKSTTGPPSTTGSPCSSTTSSEIDVGSVTTFSNHQPQTQQITSPHQSNMLVLTPVSQQQRPAPTQQIVYTKTDPQPAIGEPIHTDDGSVVTVTARGTAPVATILKKDLNIRTNDGGTLTMFIDPTTFYQHGSQKMYRLVNVSELNAADMAALTNASNVTTVNNVSTNNDVKVLTSVPIRRKRLAPTSSASGISNGRGQLGDDLILDDGISEKTVTIDQTSQSSLANDRLLMDQHVVTVGSPNVVLTQPNIHQVHHQAHAGTSQQHGGLNASGHHTITQHIPSNTGQLSTVQIRQQSAQQVSSQQHQSSTQRYTIAQTAPTITIQQPQYTILSSHPIQTQTDADIAFANSIASHLSRLNEDEKAVAKMNIQRILMDARFGMGACARMIHDEELNEASSNANHQVINVNVTHQRQQHVDGGASGR</sequence>
<organism evidence="6">
    <name type="scientific">Anisakis simplex</name>
    <name type="common">Herring worm</name>
    <dbReference type="NCBI Taxonomy" id="6269"/>
    <lineage>
        <taxon>Eukaryota</taxon>
        <taxon>Metazoa</taxon>
        <taxon>Ecdysozoa</taxon>
        <taxon>Nematoda</taxon>
        <taxon>Chromadorea</taxon>
        <taxon>Rhabditida</taxon>
        <taxon>Spirurina</taxon>
        <taxon>Ascaridomorpha</taxon>
        <taxon>Ascaridoidea</taxon>
        <taxon>Anisakidae</taxon>
        <taxon>Anisakis</taxon>
        <taxon>Anisakis simplex complex</taxon>
    </lineage>
</organism>
<keyword evidence="1" id="KW-0539">Nucleus</keyword>
<feature type="compositionally biased region" description="Polar residues" evidence="2">
    <location>
        <begin position="409"/>
        <end position="437"/>
    </location>
</feature>
<feature type="compositionally biased region" description="Low complexity" evidence="2">
    <location>
        <begin position="39"/>
        <end position="53"/>
    </location>
</feature>
<evidence type="ECO:0000313" key="6">
    <source>
        <dbReference type="WBParaSite" id="ASIM_0001678701-mRNA-1"/>
    </source>
</evidence>
<dbReference type="OrthoDB" id="6515516at2759"/>
<feature type="region of interest" description="Disordered" evidence="2">
    <location>
        <begin position="11"/>
        <end position="61"/>
    </location>
</feature>
<dbReference type="EMBL" id="UYRR01032892">
    <property type="protein sequence ID" value="VDK57112.1"/>
    <property type="molecule type" value="Genomic_DNA"/>
</dbReference>
<feature type="region of interest" description="Disordered" evidence="2">
    <location>
        <begin position="92"/>
        <end position="118"/>
    </location>
</feature>
<feature type="compositionally biased region" description="Low complexity" evidence="2">
    <location>
        <begin position="138"/>
        <end position="171"/>
    </location>
</feature>
<feature type="compositionally biased region" description="Low complexity" evidence="2">
    <location>
        <begin position="13"/>
        <end position="32"/>
    </location>
</feature>